<comment type="subcellular location">
    <subcellularLocation>
        <location evidence="1">Membrane</location>
        <topology evidence="1">Single-pass type I membrane protein</topology>
    </subcellularLocation>
</comment>
<comment type="caution">
    <text evidence="11">The sequence shown here is derived from an EMBL/GenBank/DDBJ whole genome shotgun (WGS) entry which is preliminary data.</text>
</comment>
<gene>
    <name evidence="11" type="primary">Hladrb1_0</name>
    <name evidence="11" type="ORF">PYCJOC_R05486</name>
</gene>
<keyword evidence="9" id="KW-0491">MHC II</keyword>
<dbReference type="Pfam" id="PF00969">
    <property type="entry name" value="MHC_II_beta"/>
    <property type="match status" value="1"/>
</dbReference>
<accession>A0A7L2PC57</accession>
<dbReference type="AlphaFoldDB" id="A0A7L2PC57"/>
<evidence type="ECO:0000256" key="9">
    <source>
        <dbReference type="ARBA" id="ARBA00023182"/>
    </source>
</evidence>
<dbReference type="FunFam" id="3.10.320.10:FF:000001">
    <property type="entry name" value="HLA class II histocompatibility antigen, DRB1-1 beta chain"/>
    <property type="match status" value="1"/>
</dbReference>
<dbReference type="InterPro" id="IPR014745">
    <property type="entry name" value="MHC_II_a/b_N"/>
</dbReference>
<dbReference type="InterPro" id="IPR011162">
    <property type="entry name" value="MHC_I/II-like_Ag-recog"/>
</dbReference>
<dbReference type="SMART" id="SM00921">
    <property type="entry name" value="MHC_II_beta"/>
    <property type="match status" value="1"/>
</dbReference>
<evidence type="ECO:0000313" key="12">
    <source>
        <dbReference type="Proteomes" id="UP000535705"/>
    </source>
</evidence>
<keyword evidence="5" id="KW-1064">Adaptive immunity</keyword>
<organism evidence="11 12">
    <name type="scientific">Pycnonotus jocosus</name>
    <name type="common">Red-whiskered bulbul</name>
    <name type="synonym">Lanius jocosus</name>
    <dbReference type="NCBI Taxonomy" id="182897"/>
    <lineage>
        <taxon>Eukaryota</taxon>
        <taxon>Metazoa</taxon>
        <taxon>Chordata</taxon>
        <taxon>Craniata</taxon>
        <taxon>Vertebrata</taxon>
        <taxon>Euteleostomi</taxon>
        <taxon>Archelosauria</taxon>
        <taxon>Archosauria</taxon>
        <taxon>Dinosauria</taxon>
        <taxon>Saurischia</taxon>
        <taxon>Theropoda</taxon>
        <taxon>Coelurosauria</taxon>
        <taxon>Aves</taxon>
        <taxon>Neognathae</taxon>
        <taxon>Neoaves</taxon>
        <taxon>Telluraves</taxon>
        <taxon>Australaves</taxon>
        <taxon>Passeriformes</taxon>
        <taxon>Sylvioidea</taxon>
        <taxon>Pycnonotidae</taxon>
        <taxon>Pycnonotus</taxon>
    </lineage>
</organism>
<dbReference type="SUPFAM" id="SSF54452">
    <property type="entry name" value="MHC antigen-recognition domain"/>
    <property type="match status" value="1"/>
</dbReference>
<dbReference type="GO" id="GO:0002250">
    <property type="term" value="P:adaptive immune response"/>
    <property type="evidence" value="ECO:0007669"/>
    <property type="project" value="UniProtKB-KW"/>
</dbReference>
<keyword evidence="7" id="KW-1015">Disulfide bond</keyword>
<sequence length="111" mass="12853">GATPDLCPAHSGVFQEMFKFECYFINGTEKVRLVVRNIYNRVQDVLYDSDVGHYVGFTPYGEKCAHDWNSDSDFMELRRAEVDTVCRHNYEVFTPFSVERRVHPSPSQSIP</sequence>
<dbReference type="Proteomes" id="UP000535705">
    <property type="component" value="Unassembled WGS sequence"/>
</dbReference>
<dbReference type="GO" id="GO:0002504">
    <property type="term" value="P:antigen processing and presentation of peptide or polysaccharide antigen via MHC class II"/>
    <property type="evidence" value="ECO:0007669"/>
    <property type="project" value="UniProtKB-KW"/>
</dbReference>
<reference evidence="11 12" key="1">
    <citation type="submission" date="2019-09" db="EMBL/GenBank/DDBJ databases">
        <title>Bird 10,000 Genomes (B10K) Project - Family phase.</title>
        <authorList>
            <person name="Zhang G."/>
        </authorList>
    </citation>
    <scope>NUCLEOTIDE SEQUENCE [LARGE SCALE GENOMIC DNA]</scope>
    <source>
        <strain evidence="11">B10K-DU-002-42</strain>
        <tissue evidence="11">Muscle</tissue>
    </source>
</reference>
<dbReference type="Gene3D" id="3.10.320.10">
    <property type="entry name" value="Class II Histocompatibility Antigen, M Beta Chain, Chain B, domain 1"/>
    <property type="match status" value="1"/>
</dbReference>
<dbReference type="EMBL" id="VWYP01029059">
    <property type="protein sequence ID" value="NXR82143.1"/>
    <property type="molecule type" value="Genomic_DNA"/>
</dbReference>
<dbReference type="OrthoDB" id="10043043at2759"/>
<feature type="non-terminal residue" evidence="11">
    <location>
        <position position="111"/>
    </location>
</feature>
<name>A0A7L2PC57_PYCJO</name>
<dbReference type="PANTHER" id="PTHR19944">
    <property type="entry name" value="MHC CLASS II-RELATED"/>
    <property type="match status" value="1"/>
</dbReference>
<evidence type="ECO:0000259" key="10">
    <source>
        <dbReference type="SMART" id="SM00921"/>
    </source>
</evidence>
<evidence type="ECO:0000256" key="3">
    <source>
        <dbReference type="ARBA" id="ARBA00022859"/>
    </source>
</evidence>
<dbReference type="GO" id="GO:0042613">
    <property type="term" value="C:MHC class II protein complex"/>
    <property type="evidence" value="ECO:0007669"/>
    <property type="project" value="UniProtKB-KW"/>
</dbReference>
<keyword evidence="12" id="KW-1185">Reference proteome</keyword>
<keyword evidence="6" id="KW-0472">Membrane</keyword>
<evidence type="ECO:0000256" key="6">
    <source>
        <dbReference type="ARBA" id="ARBA00023136"/>
    </source>
</evidence>
<dbReference type="InterPro" id="IPR000353">
    <property type="entry name" value="MHC_II_b_N"/>
</dbReference>
<evidence type="ECO:0000313" key="11">
    <source>
        <dbReference type="EMBL" id="NXR82143.1"/>
    </source>
</evidence>
<evidence type="ECO:0000256" key="5">
    <source>
        <dbReference type="ARBA" id="ARBA00023130"/>
    </source>
</evidence>
<dbReference type="InterPro" id="IPR050160">
    <property type="entry name" value="MHC/Immunoglobulin"/>
</dbReference>
<keyword evidence="2" id="KW-0812">Transmembrane</keyword>
<keyword evidence="4" id="KW-1133">Transmembrane helix</keyword>
<protein>
    <submittedName>
        <fullName evidence="11">2B19 protein</fullName>
    </submittedName>
</protein>
<keyword evidence="3" id="KW-0391">Immunity</keyword>
<evidence type="ECO:0000256" key="2">
    <source>
        <dbReference type="ARBA" id="ARBA00022692"/>
    </source>
</evidence>
<feature type="domain" description="MHC class II beta chain N-terminal" evidence="10">
    <location>
        <begin position="20"/>
        <end position="94"/>
    </location>
</feature>
<feature type="non-terminal residue" evidence="11">
    <location>
        <position position="1"/>
    </location>
</feature>
<evidence type="ECO:0000256" key="8">
    <source>
        <dbReference type="ARBA" id="ARBA00023180"/>
    </source>
</evidence>
<proteinExistence type="predicted"/>
<keyword evidence="8" id="KW-0325">Glycoprotein</keyword>
<evidence type="ECO:0000256" key="1">
    <source>
        <dbReference type="ARBA" id="ARBA00004479"/>
    </source>
</evidence>
<evidence type="ECO:0000256" key="4">
    <source>
        <dbReference type="ARBA" id="ARBA00022989"/>
    </source>
</evidence>
<dbReference type="PANTHER" id="PTHR19944:SF99">
    <property type="entry name" value="HLA CLASS II HISTOCOMPATIBILITY ANTIGEN, DRB1 BETA CHAIN"/>
    <property type="match status" value="1"/>
</dbReference>
<evidence type="ECO:0000256" key="7">
    <source>
        <dbReference type="ARBA" id="ARBA00023157"/>
    </source>
</evidence>